<dbReference type="eggNOG" id="ENOG50334HW">
    <property type="taxonomic scope" value="Bacteria"/>
</dbReference>
<dbReference type="KEGG" id="aalg:AREALGSMS7_02675"/>
<dbReference type="Proteomes" id="UP000204551">
    <property type="component" value="Chromosome"/>
</dbReference>
<name>A0A221UXQ0_9FLAO</name>
<organism evidence="1 2">
    <name type="scientific">Arenibacter algicola</name>
    <dbReference type="NCBI Taxonomy" id="616991"/>
    <lineage>
        <taxon>Bacteria</taxon>
        <taxon>Pseudomonadati</taxon>
        <taxon>Bacteroidota</taxon>
        <taxon>Flavobacteriia</taxon>
        <taxon>Flavobacteriales</taxon>
        <taxon>Flavobacteriaceae</taxon>
        <taxon>Arenibacter</taxon>
    </lineage>
</organism>
<reference evidence="1 2" key="1">
    <citation type="submission" date="2017-07" db="EMBL/GenBank/DDBJ databases">
        <title>Genome Sequence of Arenibacter algicola Strain SMS7 Isolated from a culture of the Diatom Skeletonema marinoi.</title>
        <authorList>
            <person name="Topel M."/>
            <person name="Pinder M.I.M."/>
            <person name="Johansson O.N."/>
            <person name="Kourtchenko O."/>
            <person name="Godhe A."/>
            <person name="Clarke A.K."/>
        </authorList>
    </citation>
    <scope>NUCLEOTIDE SEQUENCE [LARGE SCALE GENOMIC DNA]</scope>
    <source>
        <strain evidence="1 2">SMS7</strain>
    </source>
</reference>
<evidence type="ECO:0000313" key="2">
    <source>
        <dbReference type="Proteomes" id="UP000204551"/>
    </source>
</evidence>
<dbReference type="EMBL" id="CP022515">
    <property type="protein sequence ID" value="ASO06115.1"/>
    <property type="molecule type" value="Genomic_DNA"/>
</dbReference>
<dbReference type="AlphaFoldDB" id="A0A221UXQ0"/>
<accession>A0A221UXQ0</accession>
<dbReference type="RefSeq" id="WP_093978697.1">
    <property type="nucleotide sequence ID" value="NZ_CP022515.1"/>
</dbReference>
<proteinExistence type="predicted"/>
<sequence>MPIKSYLALPVAGRKDELMTALKSFHQCEVVPAKNQDVLALVTDTSNEMEEEILKEKIEAINSLKMLSLVSGFNTPPN</sequence>
<gene>
    <name evidence="1" type="ORF">AREALGSMS7_02675</name>
</gene>
<evidence type="ECO:0000313" key="1">
    <source>
        <dbReference type="EMBL" id="ASO06115.1"/>
    </source>
</evidence>
<protein>
    <submittedName>
        <fullName evidence="1">Uncharacterized protein</fullName>
    </submittedName>
</protein>
<dbReference type="STRING" id="616991.GCA_000733925_03676"/>